<dbReference type="EMBL" id="MCOL01000001">
    <property type="protein sequence ID" value="ODO62079.1"/>
    <property type="molecule type" value="Genomic_DNA"/>
</dbReference>
<proteinExistence type="predicted"/>
<name>A0A165H884_LACPN</name>
<evidence type="ECO:0000313" key="4">
    <source>
        <dbReference type="EMBL" id="ODO62079.1"/>
    </source>
</evidence>
<evidence type="ECO:0000313" key="6">
    <source>
        <dbReference type="Proteomes" id="UP000076882"/>
    </source>
</evidence>
<protein>
    <submittedName>
        <fullName evidence="2">Uncharacterized protein</fullName>
    </submittedName>
</protein>
<evidence type="ECO:0000313" key="2">
    <source>
        <dbReference type="EMBL" id="KZU94040.1"/>
    </source>
</evidence>
<dbReference type="PATRIC" id="fig|1590.222.peg.464"/>
<dbReference type="EMBL" id="LUWI01000013">
    <property type="protein sequence ID" value="KZU06257.1"/>
    <property type="molecule type" value="Genomic_DNA"/>
</dbReference>
<dbReference type="Proteomes" id="UP000076989">
    <property type="component" value="Unassembled WGS sequence"/>
</dbReference>
<dbReference type="Proteomes" id="UP000094892">
    <property type="component" value="Unassembled WGS sequence"/>
</dbReference>
<dbReference type="AlphaFoldDB" id="A0A165H884"/>
<dbReference type="Proteomes" id="UP000076872">
    <property type="component" value="Unassembled WGS sequence"/>
</dbReference>
<reference evidence="5 6" key="1">
    <citation type="submission" date="2016-03" db="EMBL/GenBank/DDBJ databases">
        <title>Comparative genomics of 54 Lactobacillus plantarum strains reveals genomic uncoupling from niche constraints.</title>
        <authorList>
            <person name="Martino M.E."/>
        </authorList>
    </citation>
    <scope>NUCLEOTIDE SEQUENCE [LARGE SCALE GENOMIC DNA]</scope>
    <source>
        <strain evidence="2 6">19.1</strain>
        <strain evidence="3 5">NAB2</strain>
        <strain evidence="1 7">Nizo2260</strain>
    </source>
</reference>
<evidence type="ECO:0000313" key="7">
    <source>
        <dbReference type="Proteomes" id="UP000076989"/>
    </source>
</evidence>
<evidence type="ECO:0000313" key="3">
    <source>
        <dbReference type="EMBL" id="KZV05887.1"/>
    </source>
</evidence>
<gene>
    <name evidence="2" type="ORF">Lp19_2014</name>
    <name evidence="4" type="ORF">LPJSA22_02084</name>
    <name evidence="3" type="ORF">NAB2_0533</name>
    <name evidence="1" type="ORF">Nizo2260_0931</name>
</gene>
<evidence type="ECO:0000313" key="1">
    <source>
        <dbReference type="EMBL" id="KZU06257.1"/>
    </source>
</evidence>
<reference evidence="4 8" key="2">
    <citation type="submission" date="2016-08" db="EMBL/GenBank/DDBJ databases">
        <title>Genome sequencing of Lactobacillus plantarum JSA22, isolated from fermented soybean paste.</title>
        <authorList>
            <person name="Choi H.S."/>
        </authorList>
    </citation>
    <scope>NUCLEOTIDE SEQUENCE [LARGE SCALE GENOMIC DNA]</scope>
    <source>
        <strain evidence="4 8">JSA22</strain>
    </source>
</reference>
<evidence type="ECO:0000313" key="8">
    <source>
        <dbReference type="Proteomes" id="UP000094892"/>
    </source>
</evidence>
<dbReference type="EMBL" id="LUXM01000033">
    <property type="protein sequence ID" value="KZU94040.1"/>
    <property type="molecule type" value="Genomic_DNA"/>
</dbReference>
<evidence type="ECO:0000313" key="5">
    <source>
        <dbReference type="Proteomes" id="UP000076872"/>
    </source>
</evidence>
<comment type="caution">
    <text evidence="2">The sequence shown here is derived from an EMBL/GenBank/DDBJ whole genome shotgun (WGS) entry which is preliminary data.</text>
</comment>
<dbReference type="Proteomes" id="UP000076882">
    <property type="component" value="Unassembled WGS sequence"/>
</dbReference>
<organism evidence="2 6">
    <name type="scientific">Lactiplantibacillus plantarum</name>
    <name type="common">Lactobacillus plantarum</name>
    <dbReference type="NCBI Taxonomy" id="1590"/>
    <lineage>
        <taxon>Bacteria</taxon>
        <taxon>Bacillati</taxon>
        <taxon>Bacillota</taxon>
        <taxon>Bacilli</taxon>
        <taxon>Lactobacillales</taxon>
        <taxon>Lactobacillaceae</taxon>
        <taxon>Lactiplantibacillus</taxon>
    </lineage>
</organism>
<dbReference type="EMBL" id="LUXO01000011">
    <property type="protein sequence ID" value="KZV05887.1"/>
    <property type="molecule type" value="Genomic_DNA"/>
</dbReference>
<accession>A0A165H884</accession>
<sequence length="54" mass="6407">MRKRRGTILLSVISLLLIGGAFETQRYVNFQSRQTLYRLILQSYEHPYQHNSLP</sequence>